<evidence type="ECO:0000256" key="3">
    <source>
        <dbReference type="ARBA" id="ARBA00004964"/>
    </source>
</evidence>
<keyword evidence="9" id="KW-0808">Transferase</keyword>
<evidence type="ECO:0000256" key="20">
    <source>
        <dbReference type="ARBA" id="ARBA00051850"/>
    </source>
</evidence>
<dbReference type="SUPFAM" id="SSF51126">
    <property type="entry name" value="Pectin lyase-like"/>
    <property type="match status" value="1"/>
</dbReference>
<dbReference type="GO" id="GO:0003844">
    <property type="term" value="F:1,4-alpha-glucan branching enzyme activity"/>
    <property type="evidence" value="ECO:0007669"/>
    <property type="project" value="UniProtKB-EC"/>
</dbReference>
<dbReference type="EC" id="2.4.1.18" evidence="6"/>
<dbReference type="InterPro" id="IPR014756">
    <property type="entry name" value="Ig_E-set"/>
</dbReference>
<comment type="function">
    <text evidence="19">Glycogen-branching enzyme participates in the glycogen biosynthetic process along with glycogenin and glycogen synthase. Generates alpha-1,6-glucosidic branches from alpha-1,4-linked glucose chains, to increase solubility of the glycogen polymer.</text>
</comment>
<accession>A0A5N6HF94</accession>
<evidence type="ECO:0000256" key="13">
    <source>
        <dbReference type="ARBA" id="ARBA00023180"/>
    </source>
</evidence>
<dbReference type="Pfam" id="PF00295">
    <property type="entry name" value="Glyco_hydro_28"/>
    <property type="match status" value="1"/>
</dbReference>
<keyword evidence="16" id="KW-0961">Cell wall biogenesis/degradation</keyword>
<comment type="similarity">
    <text evidence="4 22">Belongs to the glycosyl hydrolase 28 family.</text>
</comment>
<evidence type="ECO:0000259" key="25">
    <source>
        <dbReference type="SMART" id="SM00642"/>
    </source>
</evidence>
<dbReference type="Pfam" id="PF00128">
    <property type="entry name" value="Alpha-amylase"/>
    <property type="match status" value="1"/>
</dbReference>
<dbReference type="SUPFAM" id="SSF51011">
    <property type="entry name" value="Glycosyl hydrolase domain"/>
    <property type="match status" value="1"/>
</dbReference>
<evidence type="ECO:0000256" key="2">
    <source>
        <dbReference type="ARBA" id="ARBA00004613"/>
    </source>
</evidence>
<evidence type="ECO:0000256" key="1">
    <source>
        <dbReference type="ARBA" id="ARBA00000826"/>
    </source>
</evidence>
<reference evidence="26" key="1">
    <citation type="submission" date="2019-04" db="EMBL/GenBank/DDBJ databases">
        <title>Friends and foes A comparative genomics study of 23 Aspergillus species from section Flavi.</title>
        <authorList>
            <consortium name="DOE Joint Genome Institute"/>
            <person name="Kjaerbolling I."/>
            <person name="Vesth T."/>
            <person name="Frisvad J.C."/>
            <person name="Nybo J.L."/>
            <person name="Theobald S."/>
            <person name="Kildgaard S."/>
            <person name="Isbrandt T."/>
            <person name="Kuo A."/>
            <person name="Sato A."/>
            <person name="Lyhne E.K."/>
            <person name="Kogle M.E."/>
            <person name="Wiebenga A."/>
            <person name="Kun R.S."/>
            <person name="Lubbers R.J."/>
            <person name="Makela M.R."/>
            <person name="Barry K."/>
            <person name="Chovatia M."/>
            <person name="Clum A."/>
            <person name="Daum C."/>
            <person name="Haridas S."/>
            <person name="He G."/>
            <person name="LaButti K."/>
            <person name="Lipzen A."/>
            <person name="Mondo S."/>
            <person name="Riley R."/>
            <person name="Salamov A."/>
            <person name="Simmons B.A."/>
            <person name="Magnuson J.K."/>
            <person name="Henrissat B."/>
            <person name="Mortensen U.H."/>
            <person name="Larsen T.O."/>
            <person name="Devries R.P."/>
            <person name="Grigoriev I.V."/>
            <person name="Machida M."/>
            <person name="Baker S.E."/>
            <person name="Andersen M.R."/>
        </authorList>
    </citation>
    <scope>NUCLEOTIDE SEQUENCE [LARGE SCALE GENOMIC DNA]</scope>
    <source>
        <strain evidence="26">CBS 121.62</strain>
    </source>
</reference>
<comment type="pathway">
    <text evidence="3">Glycan biosynthesis; glycogen biosynthesis.</text>
</comment>
<dbReference type="Gene3D" id="2.160.20.10">
    <property type="entry name" value="Single-stranded right-handed beta-helix, Pectin lyase-like"/>
    <property type="match status" value="1"/>
</dbReference>
<dbReference type="VEuPathDB" id="FungiDB:F9C07_1930349"/>
<evidence type="ECO:0000313" key="26">
    <source>
        <dbReference type="EMBL" id="KAB8252587.1"/>
    </source>
</evidence>
<keyword evidence="11 22" id="KW-0378">Hydrolase</keyword>
<comment type="catalytic activity">
    <reaction evidence="1">
        <text>Transfers a segment of a (1-&gt;4)-alpha-D-glucan chain to a primary hydroxy group in a similar glucan chain.</text>
        <dbReference type="EC" id="2.4.1.18"/>
    </reaction>
</comment>
<evidence type="ECO:0000256" key="19">
    <source>
        <dbReference type="ARBA" id="ARBA00049618"/>
    </source>
</evidence>
<dbReference type="InterPro" id="IPR006047">
    <property type="entry name" value="GH13_cat_dom"/>
</dbReference>
<dbReference type="InterPro" id="IPR012334">
    <property type="entry name" value="Pectin_lyas_fold"/>
</dbReference>
<keyword evidence="8" id="KW-0964">Secreted</keyword>
<dbReference type="GO" id="GO:0071555">
    <property type="term" value="P:cell wall organization"/>
    <property type="evidence" value="ECO:0007669"/>
    <property type="project" value="UniProtKB-KW"/>
</dbReference>
<dbReference type="SUPFAM" id="SSF81296">
    <property type="entry name" value="E set domains"/>
    <property type="match status" value="1"/>
</dbReference>
<dbReference type="Gene3D" id="3.20.20.80">
    <property type="entry name" value="Glycosidases"/>
    <property type="match status" value="1"/>
</dbReference>
<dbReference type="GO" id="GO:0043169">
    <property type="term" value="F:cation binding"/>
    <property type="evidence" value="ECO:0007669"/>
    <property type="project" value="InterPro"/>
</dbReference>
<dbReference type="VEuPathDB" id="FungiDB:F9C07_2205806"/>
<dbReference type="InterPro" id="IPR000743">
    <property type="entry name" value="Glyco_hydro_28"/>
</dbReference>
<evidence type="ECO:0000256" key="6">
    <source>
        <dbReference type="ARBA" id="ARBA00012541"/>
    </source>
</evidence>
<proteinExistence type="inferred from homology"/>
<feature type="signal peptide" evidence="24">
    <location>
        <begin position="1"/>
        <end position="21"/>
    </location>
</feature>
<comment type="catalytic activity">
    <reaction evidence="20">
        <text>Endohydrolysis of alpha-D-GalA-(1-&gt;2)-alpha-L-Rha glycosidic bond in the rhamnogalacturonan I backbone with initial inversion of anomeric configuration releasing oligosaccharides with beta-D-GalA at the reducing end.</text>
        <dbReference type="EC" id="3.2.1.171"/>
    </reaction>
</comment>
<dbReference type="UniPathway" id="UPA00164"/>
<dbReference type="GO" id="GO:0005737">
    <property type="term" value="C:cytoplasm"/>
    <property type="evidence" value="ECO:0007669"/>
    <property type="project" value="TreeGrafter"/>
</dbReference>
<feature type="domain" description="Glycosyl hydrolase family 13 catalytic" evidence="25">
    <location>
        <begin position="754"/>
        <end position="1032"/>
    </location>
</feature>
<dbReference type="FunFam" id="2.60.40.10:FF:000250">
    <property type="entry name" value="1,4-alpha-glucan-branching enzyme, chloroplastic/amyloplastic"/>
    <property type="match status" value="1"/>
</dbReference>
<evidence type="ECO:0000256" key="16">
    <source>
        <dbReference type="ARBA" id="ARBA00023316"/>
    </source>
</evidence>
<evidence type="ECO:0000256" key="5">
    <source>
        <dbReference type="ARBA" id="ARBA00009000"/>
    </source>
</evidence>
<keyword evidence="10 24" id="KW-0732">Signal</keyword>
<dbReference type="InterPro" id="IPR013783">
    <property type="entry name" value="Ig-like_fold"/>
</dbReference>
<dbReference type="PANTHER" id="PTHR43651:SF3">
    <property type="entry name" value="1,4-ALPHA-GLUCAN-BRANCHING ENZYME"/>
    <property type="match status" value="1"/>
</dbReference>
<evidence type="ECO:0000256" key="15">
    <source>
        <dbReference type="ARBA" id="ARBA00023295"/>
    </source>
</evidence>
<sequence length="1149" mass="127214">MRINTLSLFSLVSLVPTLALASLSGSVGPLTSASTKAATKTCNVLDYGAKADKTTDLGPPLASAFADCKSGGLVYVPSGDYALSTWAKLSGGKAWALQIDGTIYRTGTDGGNMIFIEHSSDFELFSSTSSGAMQGLGYEYHKDNKWSGPRLLRLYDVTDFSVHDFILVDAPAFHFSLDTCTNGEVYNMAIRGGNHGGLDGVDVWSTNVWIHDIEVTNKDECVTVKSPSKNILVENIYCNWSGGCGMGSLGKDTDISDITYRNIYTWNSNNMMFIKSNGGSGSATNLLFENFIGHGNAYSFDIDSYWASMSSQGGNGVELSNITLRNWKGTEENGASRGPIKIVCPDGAPCYDITIEDFAMWTEDSSRQRQWYSCRNAYGTGFCLKSGSNHVAYEATTTTVSSAPSGYSAATMAADLKTDFGITASIPIPTIPTSFYPGATPYSALMANKGSTAKVRAVVAPSKPTTVAAATSTPAEQQTSTSTPAPAVEQPSQQSPGQSAGEVGGCPFGNGRLEDTIIPTYIIVDVSFKLSRFASSVLGNKVLYLIEPYQFLPAAGMGTSQAVDSSPPDGTGVIQLDPWLEPFRDALKQRFSFIEGWVKAINETEGGLETFSKGYERFGLNVQSNGDIIYREWAPNAVQAQLVGEFNNWDVTAHPMTKNGFGVWEVTVPAVNGAPAIPHDSKIKISMVIPSGERIYRIPAWIKRVVQDLSVSPTYEAVFWNPPTEKQYKFQYSRPKRPESLRIYEAHVGISSPETKVATYKEFTSNMLPRIKYLGYNAIQLMAIMEHAYYASFGYQVNNFFAASSRYGTPEDLKELVDKAHSMGLVVLLDVVHSHASKNVLDGLNMFDGTDHLYFHGGGKGRHELWDSRLFNYGHHEVLRFLLSNLRFWMEEYGFDGFRFDGVTSMLYTHHGIGTRHGEKTIAYAESHDQALVGDKTLMMWLCDKEMYTHMSVLTEFTPIIERGMALHKLIRLVTHGLGGEGYLNFEGNEFGHPEWLDFPRDGNNNSFWYARRQLNLTEDHLLRYKFLNDFDRAMQLTEEKYGWLHSPQAYVSLKNETDKVLVFERAGLLWIFNFHPTNSFTDYRVGVEQSGTYRIVLDTDDPAFGGLNRNLKETRFFTTDLSWNGRSNFLQVYIPTRTALVLALEETL</sequence>
<keyword evidence="26" id="KW-0456">Lyase</keyword>
<dbReference type="SMART" id="SM00642">
    <property type="entry name" value="Aamy"/>
    <property type="match status" value="1"/>
</dbReference>
<dbReference type="InterPro" id="IPR011050">
    <property type="entry name" value="Pectin_lyase_fold/virulence"/>
</dbReference>
<dbReference type="PANTHER" id="PTHR43651">
    <property type="entry name" value="1,4-ALPHA-GLUCAN-BRANCHING ENZYME"/>
    <property type="match status" value="1"/>
</dbReference>
<keyword evidence="12" id="KW-1015">Disulfide bond</keyword>
<dbReference type="GO" id="GO:0046576">
    <property type="term" value="F:rhamnogalacturonan alpha-L-rhamnopyranosyl-(1-&gt;4)-alpha-D-galactopyranosyluronide lyase activity"/>
    <property type="evidence" value="ECO:0007669"/>
    <property type="project" value="UniProtKB-ARBA"/>
</dbReference>
<keyword evidence="15 22" id="KW-0326">Glycosidase</keyword>
<dbReference type="Proteomes" id="UP000325434">
    <property type="component" value="Unassembled WGS sequence"/>
</dbReference>
<feature type="compositionally biased region" description="Low complexity" evidence="23">
    <location>
        <begin position="490"/>
        <end position="499"/>
    </location>
</feature>
<dbReference type="EMBL" id="ML734554">
    <property type="protein sequence ID" value="KAB8252587.1"/>
    <property type="molecule type" value="Genomic_DNA"/>
</dbReference>
<feature type="region of interest" description="Disordered" evidence="23">
    <location>
        <begin position="466"/>
        <end position="506"/>
    </location>
</feature>
<dbReference type="GO" id="GO:0005978">
    <property type="term" value="P:glycogen biosynthetic process"/>
    <property type="evidence" value="ECO:0007669"/>
    <property type="project" value="UniProtKB-UniPathway"/>
</dbReference>
<dbReference type="GO" id="GO:0004650">
    <property type="term" value="F:polygalacturonase activity"/>
    <property type="evidence" value="ECO:0007669"/>
    <property type="project" value="InterPro"/>
</dbReference>
<dbReference type="CDD" id="cd11321">
    <property type="entry name" value="AmyAc_bac_euk_BE"/>
    <property type="match status" value="1"/>
</dbReference>
<dbReference type="CDD" id="cd02854">
    <property type="entry name" value="E_set_GBE_euk_N"/>
    <property type="match status" value="1"/>
</dbReference>
<keyword evidence="14" id="KW-0119">Carbohydrate metabolism</keyword>
<dbReference type="Pfam" id="PF02922">
    <property type="entry name" value="CBM_48"/>
    <property type="match status" value="1"/>
</dbReference>
<keyword evidence="17" id="KW-0624">Polysaccharide degradation</keyword>
<evidence type="ECO:0000256" key="17">
    <source>
        <dbReference type="ARBA" id="ARBA00023326"/>
    </source>
</evidence>
<dbReference type="GO" id="GO:0005576">
    <property type="term" value="C:extracellular region"/>
    <property type="evidence" value="ECO:0007669"/>
    <property type="project" value="UniProtKB-SubCell"/>
</dbReference>
<dbReference type="Pfam" id="PF02806">
    <property type="entry name" value="Alpha-amylase_C"/>
    <property type="match status" value="1"/>
</dbReference>
<evidence type="ECO:0000256" key="7">
    <source>
        <dbReference type="ARBA" id="ARBA00020932"/>
    </source>
</evidence>
<feature type="chain" id="PRO_5024908059" description="1,4-alpha-glucan-branching enzyme" evidence="24">
    <location>
        <begin position="22"/>
        <end position="1149"/>
    </location>
</feature>
<evidence type="ECO:0000256" key="21">
    <source>
        <dbReference type="ARBA" id="ARBA00066935"/>
    </source>
</evidence>
<evidence type="ECO:0000256" key="9">
    <source>
        <dbReference type="ARBA" id="ARBA00022679"/>
    </source>
</evidence>
<dbReference type="InterPro" id="IPR004193">
    <property type="entry name" value="Glyco_hydro_13_N"/>
</dbReference>
<dbReference type="InterPro" id="IPR017853">
    <property type="entry name" value="GH"/>
</dbReference>
<evidence type="ECO:0000256" key="8">
    <source>
        <dbReference type="ARBA" id="ARBA00022525"/>
    </source>
</evidence>
<dbReference type="FunFam" id="2.160.20.10:FF:000025">
    <property type="entry name" value="Probable rhamnogalacturonase B"/>
    <property type="match status" value="1"/>
</dbReference>
<evidence type="ECO:0000256" key="12">
    <source>
        <dbReference type="ARBA" id="ARBA00023157"/>
    </source>
</evidence>
<dbReference type="SUPFAM" id="SSF51445">
    <property type="entry name" value="(Trans)glycosidases"/>
    <property type="match status" value="1"/>
</dbReference>
<comment type="subcellular location">
    <subcellularLocation>
        <location evidence="2">Secreted</location>
    </subcellularLocation>
</comment>
<comment type="similarity">
    <text evidence="5">Belongs to the glycosyl hydrolase 13 family. GlgB subfamily.</text>
</comment>
<evidence type="ECO:0000256" key="23">
    <source>
        <dbReference type="SAM" id="MobiDB-lite"/>
    </source>
</evidence>
<dbReference type="EC" id="3.2.1.171" evidence="21"/>
<evidence type="ECO:0000256" key="11">
    <source>
        <dbReference type="ARBA" id="ARBA00022801"/>
    </source>
</evidence>
<protein>
    <recommendedName>
        <fullName evidence="7">1,4-alpha-glucan-branching enzyme</fullName>
        <ecNumber evidence="6">2.4.1.18</ecNumber>
        <ecNumber evidence="21">3.2.1.171</ecNumber>
    </recommendedName>
    <alternativeName>
        <fullName evidence="18">Glycogen-branching enzyme</fullName>
    </alternativeName>
</protein>
<evidence type="ECO:0000256" key="24">
    <source>
        <dbReference type="SAM" id="SignalP"/>
    </source>
</evidence>
<name>A0A5N6HF94_ASPFL</name>
<dbReference type="Gene3D" id="2.60.40.10">
    <property type="entry name" value="Immunoglobulins"/>
    <property type="match status" value="1"/>
</dbReference>
<evidence type="ECO:0000256" key="10">
    <source>
        <dbReference type="ARBA" id="ARBA00022729"/>
    </source>
</evidence>
<dbReference type="InterPro" id="IPR006048">
    <property type="entry name" value="A-amylase/branching_C"/>
</dbReference>
<evidence type="ECO:0000256" key="14">
    <source>
        <dbReference type="ARBA" id="ARBA00023277"/>
    </source>
</evidence>
<feature type="compositionally biased region" description="Low complexity" evidence="23">
    <location>
        <begin position="466"/>
        <end position="475"/>
    </location>
</feature>
<dbReference type="GO" id="GO:0000272">
    <property type="term" value="P:polysaccharide catabolic process"/>
    <property type="evidence" value="ECO:0007669"/>
    <property type="project" value="UniProtKB-KW"/>
</dbReference>
<evidence type="ECO:0000256" key="4">
    <source>
        <dbReference type="ARBA" id="ARBA00008834"/>
    </source>
</evidence>
<dbReference type="FunFam" id="2.60.40.1180:FF:000003">
    <property type="entry name" value="1,4-alpha-glucan-branching enzyme, chloroplastic/amyloplastic"/>
    <property type="match status" value="1"/>
</dbReference>
<evidence type="ECO:0000256" key="18">
    <source>
        <dbReference type="ARBA" id="ARBA00031979"/>
    </source>
</evidence>
<dbReference type="VEuPathDB" id="FungiDB:AFLA_013965"/>
<organism evidence="26">
    <name type="scientific">Aspergillus flavus</name>
    <dbReference type="NCBI Taxonomy" id="5059"/>
    <lineage>
        <taxon>Eukaryota</taxon>
        <taxon>Fungi</taxon>
        <taxon>Dikarya</taxon>
        <taxon>Ascomycota</taxon>
        <taxon>Pezizomycotina</taxon>
        <taxon>Eurotiomycetes</taxon>
        <taxon>Eurotiomycetidae</taxon>
        <taxon>Eurotiales</taxon>
        <taxon>Aspergillaceae</taxon>
        <taxon>Aspergillus</taxon>
        <taxon>Aspergillus subgen. Circumdati</taxon>
    </lineage>
</organism>
<dbReference type="AlphaFoldDB" id="A0A5N6HF94"/>
<dbReference type="InterPro" id="IPR013780">
    <property type="entry name" value="Glyco_hydro_b"/>
</dbReference>
<gene>
    <name evidence="26" type="ORF">BDV35DRAFT_375864</name>
</gene>
<keyword evidence="13" id="KW-0325">Glycoprotein</keyword>
<dbReference type="Gene3D" id="2.60.40.1180">
    <property type="entry name" value="Golgi alpha-mannosidase II"/>
    <property type="match status" value="1"/>
</dbReference>
<evidence type="ECO:0000256" key="22">
    <source>
        <dbReference type="RuleBase" id="RU361169"/>
    </source>
</evidence>